<protein>
    <recommendedName>
        <fullName evidence="7">C3H1-type domain-containing protein</fullName>
    </recommendedName>
</protein>
<keyword evidence="4 5" id="KW-0862">Zinc</keyword>
<evidence type="ECO:0000256" key="6">
    <source>
        <dbReference type="SAM" id="MobiDB-lite"/>
    </source>
</evidence>
<dbReference type="HOGENOM" id="CLU_1084007_0_0_1"/>
<feature type="zinc finger region" description="C3H1-type" evidence="5">
    <location>
        <begin position="198"/>
        <end position="220"/>
    </location>
</feature>
<dbReference type="PROSITE" id="PS50103">
    <property type="entry name" value="ZF_C3H1"/>
    <property type="match status" value="2"/>
</dbReference>
<dbReference type="GO" id="GO:0008270">
    <property type="term" value="F:zinc ion binding"/>
    <property type="evidence" value="ECO:0007669"/>
    <property type="project" value="UniProtKB-KW"/>
</dbReference>
<reference evidence="9" key="1">
    <citation type="submission" date="2011-03" db="EMBL/GenBank/DDBJ databases">
        <title>The genome sequence of Vavraia culicis strain floridensis.</title>
        <authorList>
            <consortium name="The Broad Institute Genome Sequencing Platform"/>
            <person name="Cuomo C."/>
            <person name="Becnel J."/>
            <person name="Sanscrainte N."/>
            <person name="Young S.K."/>
            <person name="Zeng Q."/>
            <person name="Gargeya S."/>
            <person name="Fitzgerald M."/>
            <person name="Haas B."/>
            <person name="Abouelleil A."/>
            <person name="Alvarado L."/>
            <person name="Arachchi H.M."/>
            <person name="Berlin A."/>
            <person name="Chapman S.B."/>
            <person name="Gearin G."/>
            <person name="Goldberg J."/>
            <person name="Griggs A."/>
            <person name="Gujja S."/>
            <person name="Hansen M."/>
            <person name="Heiman D."/>
            <person name="Howarth C."/>
            <person name="Larimer J."/>
            <person name="Lui A."/>
            <person name="MacDonald P.J.P."/>
            <person name="McCowen C."/>
            <person name="Montmayeur A."/>
            <person name="Murphy C."/>
            <person name="Neiman D."/>
            <person name="Pearson M."/>
            <person name="Priest M."/>
            <person name="Roberts A."/>
            <person name="Saif S."/>
            <person name="Shea T."/>
            <person name="Sisk P."/>
            <person name="Stolte C."/>
            <person name="Sykes S."/>
            <person name="Wortman J."/>
            <person name="Nusbaum C."/>
            <person name="Birren B."/>
        </authorList>
    </citation>
    <scope>NUCLEOTIDE SEQUENCE [LARGE SCALE GENOMIC DNA]</scope>
    <source>
        <strain evidence="9">floridensis</strain>
    </source>
</reference>
<dbReference type="STRING" id="948595.L2GR27"/>
<feature type="compositionally biased region" description="Basic and acidic residues" evidence="6">
    <location>
        <begin position="106"/>
        <end position="115"/>
    </location>
</feature>
<evidence type="ECO:0000256" key="5">
    <source>
        <dbReference type="PROSITE-ProRule" id="PRU00723"/>
    </source>
</evidence>
<keyword evidence="9" id="KW-1185">Reference proteome</keyword>
<evidence type="ECO:0000256" key="4">
    <source>
        <dbReference type="ARBA" id="ARBA00022833"/>
    </source>
</evidence>
<dbReference type="PANTHER" id="PTHR13119:SF12">
    <property type="entry name" value="PROTEIN SUPPRESSOR OF SABLE"/>
    <property type="match status" value="1"/>
</dbReference>
<evidence type="ECO:0000256" key="2">
    <source>
        <dbReference type="ARBA" id="ARBA00022737"/>
    </source>
</evidence>
<dbReference type="OMA" id="NCMFSHE"/>
<dbReference type="GO" id="GO:0005634">
    <property type="term" value="C:nucleus"/>
    <property type="evidence" value="ECO:0007669"/>
    <property type="project" value="TreeGrafter"/>
</dbReference>
<feature type="region of interest" description="Disordered" evidence="6">
    <location>
        <begin position="93"/>
        <end position="115"/>
    </location>
</feature>
<evidence type="ECO:0000313" key="8">
    <source>
        <dbReference type="EMBL" id="ELA46106.2"/>
    </source>
</evidence>
<feature type="domain" description="C3H1-type" evidence="7">
    <location>
        <begin position="168"/>
        <end position="195"/>
    </location>
</feature>
<evidence type="ECO:0000259" key="7">
    <source>
        <dbReference type="PROSITE" id="PS50103"/>
    </source>
</evidence>
<dbReference type="GO" id="GO:0003723">
    <property type="term" value="F:RNA binding"/>
    <property type="evidence" value="ECO:0007669"/>
    <property type="project" value="InterPro"/>
</dbReference>
<dbReference type="SUPFAM" id="SSF90229">
    <property type="entry name" value="CCCH zinc finger"/>
    <property type="match status" value="2"/>
</dbReference>
<dbReference type="EMBL" id="GL877464">
    <property type="protein sequence ID" value="ELA46106.2"/>
    <property type="molecule type" value="Genomic_DNA"/>
</dbReference>
<organism evidence="8 9">
    <name type="scientific">Vavraia culicis (isolate floridensis)</name>
    <name type="common">Microsporidian parasite</name>
    <dbReference type="NCBI Taxonomy" id="948595"/>
    <lineage>
        <taxon>Eukaryota</taxon>
        <taxon>Fungi</taxon>
        <taxon>Fungi incertae sedis</taxon>
        <taxon>Microsporidia</taxon>
        <taxon>Pleistophoridae</taxon>
        <taxon>Vavraia</taxon>
    </lineage>
</organism>
<dbReference type="GO" id="GO:0045892">
    <property type="term" value="P:negative regulation of DNA-templated transcription"/>
    <property type="evidence" value="ECO:0007669"/>
    <property type="project" value="InterPro"/>
</dbReference>
<dbReference type="InterPro" id="IPR000571">
    <property type="entry name" value="Znf_CCCH"/>
</dbReference>
<name>L2GR27_VAVCU</name>
<sequence length="243" mass="27976">MIRRMLVPTKLNKNLLRFRTTVLTDINARSRSEDGNVADSGVIGVKRMYERIEEKDDELEEGEVYMKRTRVIGEVHWAEKRLMHVDGDIVADGVAGSDAGSEERDDEKRSGQKRTSLSEKKYFLYDSTDTSVETEEQSTVKQNKNHVHPLKRPVQASNRRTDGSKQSNYRSQVCKFFLTHSCTKGDACSYSHDVKRFPCKAFHVKRNCTRKNCMFSHEPVSVAELNRMAEDERRDTSDFVSPF</sequence>
<dbReference type="Proteomes" id="UP000011081">
    <property type="component" value="Unassembled WGS sequence"/>
</dbReference>
<feature type="zinc finger region" description="C3H1-type" evidence="5">
    <location>
        <begin position="168"/>
        <end position="195"/>
    </location>
</feature>
<proteinExistence type="predicted"/>
<dbReference type="InParanoid" id="L2GR27"/>
<dbReference type="PANTHER" id="PTHR13119">
    <property type="entry name" value="ZINC FINGER CCCH DOMAIN-CONTAINING PROTEI"/>
    <property type="match status" value="1"/>
</dbReference>
<evidence type="ECO:0000313" key="9">
    <source>
        <dbReference type="Proteomes" id="UP000011081"/>
    </source>
</evidence>
<evidence type="ECO:0000256" key="1">
    <source>
        <dbReference type="ARBA" id="ARBA00022723"/>
    </source>
</evidence>
<evidence type="ECO:0000256" key="3">
    <source>
        <dbReference type="ARBA" id="ARBA00022771"/>
    </source>
</evidence>
<dbReference type="InterPro" id="IPR045124">
    <property type="entry name" value="Su(sable)-like"/>
</dbReference>
<dbReference type="VEuPathDB" id="MicrosporidiaDB:VCUG_02414"/>
<feature type="region of interest" description="Disordered" evidence="6">
    <location>
        <begin position="133"/>
        <end position="166"/>
    </location>
</feature>
<dbReference type="GeneID" id="19880276"/>
<accession>L2GR27</accession>
<dbReference type="RefSeq" id="XP_008075422.1">
    <property type="nucleotide sequence ID" value="XM_008077231.1"/>
</dbReference>
<keyword evidence="1 5" id="KW-0479">Metal-binding</keyword>
<dbReference type="AlphaFoldDB" id="L2GR27"/>
<dbReference type="Gene3D" id="4.10.1000.10">
    <property type="entry name" value="Zinc finger, CCCH-type"/>
    <property type="match status" value="1"/>
</dbReference>
<dbReference type="InterPro" id="IPR036855">
    <property type="entry name" value="Znf_CCCH_sf"/>
</dbReference>
<keyword evidence="2" id="KW-0677">Repeat</keyword>
<dbReference type="OrthoDB" id="411372at2759"/>
<feature type="compositionally biased region" description="Polar residues" evidence="6">
    <location>
        <begin position="133"/>
        <end position="142"/>
    </location>
</feature>
<dbReference type="SMART" id="SM00356">
    <property type="entry name" value="ZnF_C3H1"/>
    <property type="match status" value="2"/>
</dbReference>
<dbReference type="Pfam" id="PF00642">
    <property type="entry name" value="zf-CCCH"/>
    <property type="match status" value="1"/>
</dbReference>
<gene>
    <name evidence="8" type="ORF">VCUG_02414</name>
</gene>
<feature type="domain" description="C3H1-type" evidence="7">
    <location>
        <begin position="198"/>
        <end position="220"/>
    </location>
</feature>
<keyword evidence="3 5" id="KW-0863">Zinc-finger</keyword>